<feature type="transmembrane region" description="Helical" evidence="7">
    <location>
        <begin position="866"/>
        <end position="884"/>
    </location>
</feature>
<dbReference type="PANTHER" id="PTHR33406">
    <property type="entry name" value="MEMBRANE PROTEIN MJ1562-RELATED"/>
    <property type="match status" value="1"/>
</dbReference>
<evidence type="ECO:0000256" key="4">
    <source>
        <dbReference type="ARBA" id="ARBA00022692"/>
    </source>
</evidence>
<name>A0A1H6YUD5_9BACL</name>
<reference evidence="10" key="1">
    <citation type="submission" date="2016-10" db="EMBL/GenBank/DDBJ databases">
        <authorList>
            <person name="Varghese N."/>
            <person name="Submissions S."/>
        </authorList>
    </citation>
    <scope>NUCLEOTIDE SEQUENCE [LARGE SCALE GENOMIC DNA]</scope>
    <source>
        <strain evidence="10">CGMCC 1.6763</strain>
    </source>
</reference>
<dbReference type="InterPro" id="IPR000731">
    <property type="entry name" value="SSD"/>
</dbReference>
<feature type="transmembrane region" description="Helical" evidence="7">
    <location>
        <begin position="361"/>
        <end position="381"/>
    </location>
</feature>
<dbReference type="RefSeq" id="WP_092052612.1">
    <property type="nucleotide sequence ID" value="NZ_FNZF01000003.1"/>
</dbReference>
<evidence type="ECO:0000256" key="5">
    <source>
        <dbReference type="ARBA" id="ARBA00022989"/>
    </source>
</evidence>
<keyword evidence="5 7" id="KW-1133">Transmembrane helix</keyword>
<dbReference type="SUPFAM" id="SSF58104">
    <property type="entry name" value="Methyl-accepting chemotaxis protein (MCP) signaling domain"/>
    <property type="match status" value="1"/>
</dbReference>
<dbReference type="InterPro" id="IPR023908">
    <property type="entry name" value="xxxLxxG_rpt"/>
</dbReference>
<feature type="transmembrane region" description="Helical" evidence="7">
    <location>
        <begin position="283"/>
        <end position="305"/>
    </location>
</feature>
<feature type="transmembrane region" description="Helical" evidence="7">
    <location>
        <begin position="203"/>
        <end position="224"/>
    </location>
</feature>
<sequence>MMKSKTARITALVLWLLATVLAVVTMPDMEQLVREKGQISIPDSFQSVVADEMAKDLSGEGDRYELIAVFNSGNGKALSETQKEQIRSVIDGLESDRKKLGITDLLTPFDSEEAEAQLASEDNTTYLAQVSVDKTQGELKDVRKDIREAVQADGVDTYLTGAELITDDFSSSTQDGVKKTELIAVIFIVLILIAVFRSPVVPFVSLLGVGVSYLVSLGVVTQIVDKLDFPFSNFTQVFLVVILFGIGTDYNILLFTRFKEELSRQESKVAALLETYRTAGKTVLYSGVAVMIGVSVLALAEFSLYQSTSAIGIGVAVLLLVLMTLNPFFMALLGRKMFWPSKNFEGHGDSKLWHFLSKQSVLRPFLALLFTLAVCVPFILLHDGTLNYNDLYEVDDKYESKQGINVIEKHFEPGFSSPATIMIQTDEPMDSQETLKTLDELAGKIGKVDGVSKVLAPTRPAGERIGELYIDDQSRTLNSGLGDAKSGVEEIRGGLTDAEGQVGSGSSTDLSNVQRLIDGTGELKRGAASLQDALGQVTSGMQNGAAGAGEIRQGLASANENVQTLQNGVTELHNGYTAIESGLGSFTQYFNGIREAVAGAQGAFGQIEASLNALIESNPDMAQDPNVQQALGTAKAAQEQLAGLSAQLDQMTPQYEGVLAQFREANASLQSVEDGLGALKTGVGQLQSGASELESGLNDGAAGAGRIQQESGGLATGLDTVNNGQQQLMAGLSDLQEKMGQLQTGLAASTEGLGQVSEGLEEAQSYLGGLSDSEASGTFFVPEDILKGEDFQEALDMYMSPDRKTARMTVILDVNPFSAEAMDVVQVVRDQAQSGIKGTELADADMAVGGKSSQNADLQEMSAGDFSRTAAIMLIGIAIVLIFITRSVLQPIFIIISLILSYAAALGATEMLSNWFLGMSELGWNVPFFSFIMIVALGVDYSIFLMMRYKETDGDPKRAIVDASRHMGSVVISAAIILGGTFAALIPSGILTLIQVAIVVIVGLVLLAFVMMPILLPALIALSTRTKEEN</sequence>
<evidence type="ECO:0000256" key="2">
    <source>
        <dbReference type="ARBA" id="ARBA00010157"/>
    </source>
</evidence>
<feature type="transmembrane region" description="Helical" evidence="7">
    <location>
        <begin position="928"/>
        <end position="947"/>
    </location>
</feature>
<evidence type="ECO:0000313" key="10">
    <source>
        <dbReference type="Proteomes" id="UP000199200"/>
    </source>
</evidence>
<organism evidence="9 10">
    <name type="scientific">Bhargavaea ginsengi</name>
    <dbReference type="NCBI Taxonomy" id="426757"/>
    <lineage>
        <taxon>Bacteria</taxon>
        <taxon>Bacillati</taxon>
        <taxon>Bacillota</taxon>
        <taxon>Bacilli</taxon>
        <taxon>Bacillales</taxon>
        <taxon>Caryophanaceae</taxon>
        <taxon>Bhargavaea</taxon>
    </lineage>
</organism>
<feature type="transmembrane region" description="Helical" evidence="7">
    <location>
        <begin position="891"/>
        <end position="908"/>
    </location>
</feature>
<protein>
    <submittedName>
        <fullName evidence="9">Putative drug exporter of the RND superfamily</fullName>
    </submittedName>
</protein>
<feature type="domain" description="SSD" evidence="8">
    <location>
        <begin position="895"/>
        <end position="1022"/>
    </location>
</feature>
<keyword evidence="4 7" id="KW-0812">Transmembrane</keyword>
<evidence type="ECO:0000313" key="9">
    <source>
        <dbReference type="EMBL" id="SEJ44888.1"/>
    </source>
</evidence>
<dbReference type="PROSITE" id="PS50156">
    <property type="entry name" value="SSD"/>
    <property type="match status" value="1"/>
</dbReference>
<dbReference type="OrthoDB" id="9782006at2"/>
<comment type="subcellular location">
    <subcellularLocation>
        <location evidence="1">Cell membrane</location>
        <topology evidence="1">Multi-pass membrane protein</topology>
    </subcellularLocation>
</comment>
<feature type="transmembrane region" description="Helical" evidence="7">
    <location>
        <begin position="311"/>
        <end position="333"/>
    </location>
</feature>
<feature type="transmembrane region" description="Helical" evidence="7">
    <location>
        <begin position="968"/>
        <end position="990"/>
    </location>
</feature>
<dbReference type="PANTHER" id="PTHR33406:SF6">
    <property type="entry name" value="MEMBRANE PROTEIN YDGH-RELATED"/>
    <property type="match status" value="1"/>
</dbReference>
<dbReference type="AlphaFoldDB" id="A0A1H6YUD5"/>
<accession>A0A1H6YUD5</accession>
<dbReference type="NCBIfam" id="TIGR03057">
    <property type="entry name" value="xxxLxxG_by_4"/>
    <property type="match status" value="1"/>
</dbReference>
<evidence type="ECO:0000259" key="8">
    <source>
        <dbReference type="PROSITE" id="PS50156"/>
    </source>
</evidence>
<dbReference type="SUPFAM" id="SSF82866">
    <property type="entry name" value="Multidrug efflux transporter AcrB transmembrane domain"/>
    <property type="match status" value="2"/>
</dbReference>
<dbReference type="GO" id="GO:0005886">
    <property type="term" value="C:plasma membrane"/>
    <property type="evidence" value="ECO:0007669"/>
    <property type="project" value="UniProtKB-SubCell"/>
</dbReference>
<proteinExistence type="inferred from homology"/>
<dbReference type="EMBL" id="FNZF01000003">
    <property type="protein sequence ID" value="SEJ44888.1"/>
    <property type="molecule type" value="Genomic_DNA"/>
</dbReference>
<gene>
    <name evidence="9" type="ORF">SAMN04488127_1824</name>
</gene>
<feature type="transmembrane region" description="Helical" evidence="7">
    <location>
        <begin position="236"/>
        <end position="255"/>
    </location>
</feature>
<evidence type="ECO:0000256" key="1">
    <source>
        <dbReference type="ARBA" id="ARBA00004651"/>
    </source>
</evidence>
<feature type="transmembrane region" description="Helical" evidence="7">
    <location>
        <begin position="180"/>
        <end position="196"/>
    </location>
</feature>
<keyword evidence="10" id="KW-1185">Reference proteome</keyword>
<dbReference type="Gene3D" id="1.20.1640.10">
    <property type="entry name" value="Multidrug efflux transporter AcrB transmembrane domain"/>
    <property type="match status" value="2"/>
</dbReference>
<dbReference type="Pfam" id="PF03176">
    <property type="entry name" value="MMPL"/>
    <property type="match status" value="2"/>
</dbReference>
<evidence type="ECO:0000256" key="7">
    <source>
        <dbReference type="SAM" id="Phobius"/>
    </source>
</evidence>
<evidence type="ECO:0000256" key="3">
    <source>
        <dbReference type="ARBA" id="ARBA00022475"/>
    </source>
</evidence>
<evidence type="ECO:0000256" key="6">
    <source>
        <dbReference type="ARBA" id="ARBA00023136"/>
    </source>
</evidence>
<dbReference type="Proteomes" id="UP000199200">
    <property type="component" value="Unassembled WGS sequence"/>
</dbReference>
<dbReference type="InterPro" id="IPR004869">
    <property type="entry name" value="MMPL_dom"/>
</dbReference>
<keyword evidence="3" id="KW-1003">Cell membrane</keyword>
<dbReference type="STRING" id="426757.SAMN04488127_1824"/>
<comment type="similarity">
    <text evidence="2">Belongs to the resistance-nodulation-cell division (RND) (TC 2.A.6) family. MmpL subfamily.</text>
</comment>
<feature type="transmembrane region" description="Helical" evidence="7">
    <location>
        <begin position="996"/>
        <end position="1022"/>
    </location>
</feature>
<dbReference type="InterPro" id="IPR050545">
    <property type="entry name" value="Mycobact_MmpL"/>
</dbReference>
<dbReference type="Gene3D" id="1.10.287.950">
    <property type="entry name" value="Methyl-accepting chemotaxis protein"/>
    <property type="match status" value="1"/>
</dbReference>
<keyword evidence="6 7" id="KW-0472">Membrane</keyword>